<organism evidence="2 3">
    <name type="scientific">Lysinibacillus piscis</name>
    <dbReference type="NCBI Taxonomy" id="2518931"/>
    <lineage>
        <taxon>Bacteria</taxon>
        <taxon>Bacillati</taxon>
        <taxon>Bacillota</taxon>
        <taxon>Bacilli</taxon>
        <taxon>Bacillales</taxon>
        <taxon>Bacillaceae</taxon>
        <taxon>Lysinibacillus</taxon>
    </lineage>
</organism>
<dbReference type="RefSeq" id="WP_264990132.1">
    <property type="nucleotide sequence ID" value="NZ_BRZA01000007.1"/>
</dbReference>
<evidence type="ECO:0000313" key="2">
    <source>
        <dbReference type="EMBL" id="GLC90221.1"/>
    </source>
</evidence>
<keyword evidence="3" id="KW-1185">Reference proteome</keyword>
<feature type="region of interest" description="Disordered" evidence="1">
    <location>
        <begin position="1"/>
        <end position="57"/>
    </location>
</feature>
<evidence type="ECO:0000313" key="3">
    <source>
        <dbReference type="Proteomes" id="UP001065593"/>
    </source>
</evidence>
<reference evidence="2" key="1">
    <citation type="submission" date="2022-08" db="EMBL/GenBank/DDBJ databases">
        <title>Draft genome sequence of Lysinibacillus sp. strain KH24.</title>
        <authorList>
            <person name="Kanbe H."/>
            <person name="Itoh H."/>
        </authorList>
    </citation>
    <scope>NUCLEOTIDE SEQUENCE</scope>
    <source>
        <strain evidence="2">KH24</strain>
    </source>
</reference>
<name>A0ABQ5NPC6_9BACI</name>
<feature type="compositionally biased region" description="Acidic residues" evidence="1">
    <location>
        <begin position="113"/>
        <end position="126"/>
    </location>
</feature>
<gene>
    <name evidence="2" type="ORF">LYSBPC_33480</name>
</gene>
<protein>
    <submittedName>
        <fullName evidence="2">Uncharacterized protein</fullName>
    </submittedName>
</protein>
<sequence length="148" mass="17348">MRVMNERAVDNSLKLTRPRLKATDDDKQLKKRQQLEQELKRQEQQAEQLKREMEASKKQMEAEKDAFKIYTTCLEIARRITAGDKVPSKDHHYLLEHDPALYGKSLTLRIEKEDPEEYEQLSEDEESTNRMSEIPSQNSDSSAINIKI</sequence>
<evidence type="ECO:0000256" key="1">
    <source>
        <dbReference type="SAM" id="MobiDB-lite"/>
    </source>
</evidence>
<dbReference type="EMBL" id="BRZA01000007">
    <property type="protein sequence ID" value="GLC90221.1"/>
    <property type="molecule type" value="Genomic_DNA"/>
</dbReference>
<proteinExistence type="predicted"/>
<accession>A0ABQ5NPC6</accession>
<feature type="compositionally biased region" description="Polar residues" evidence="1">
    <location>
        <begin position="129"/>
        <end position="148"/>
    </location>
</feature>
<dbReference type="Proteomes" id="UP001065593">
    <property type="component" value="Unassembled WGS sequence"/>
</dbReference>
<feature type="region of interest" description="Disordered" evidence="1">
    <location>
        <begin position="112"/>
        <end position="148"/>
    </location>
</feature>
<comment type="caution">
    <text evidence="2">The sequence shown here is derived from an EMBL/GenBank/DDBJ whole genome shotgun (WGS) entry which is preliminary data.</text>
</comment>
<feature type="compositionally biased region" description="Basic and acidic residues" evidence="1">
    <location>
        <begin position="21"/>
        <end position="57"/>
    </location>
</feature>